<feature type="domain" description="DUF4349" evidence="5">
    <location>
        <begin position="80"/>
        <end position="291"/>
    </location>
</feature>
<dbReference type="InterPro" id="IPR025645">
    <property type="entry name" value="DUF4349"/>
</dbReference>
<dbReference type="EMBL" id="BMLG01000010">
    <property type="protein sequence ID" value="GGM33906.1"/>
    <property type="molecule type" value="Genomic_DNA"/>
</dbReference>
<evidence type="ECO:0000313" key="6">
    <source>
        <dbReference type="EMBL" id="GGM33906.1"/>
    </source>
</evidence>
<feature type="coiled-coil region" evidence="1">
    <location>
        <begin position="190"/>
        <end position="224"/>
    </location>
</feature>
<feature type="compositionally biased region" description="Basic and acidic residues" evidence="2">
    <location>
        <begin position="66"/>
        <end position="80"/>
    </location>
</feature>
<dbReference type="Proteomes" id="UP000618460">
    <property type="component" value="Unassembled WGS sequence"/>
</dbReference>
<dbReference type="AlphaFoldDB" id="A0A917TT27"/>
<evidence type="ECO:0000256" key="2">
    <source>
        <dbReference type="SAM" id="MobiDB-lite"/>
    </source>
</evidence>
<name>A0A917TT27_9BACI</name>
<gene>
    <name evidence="6" type="ORF">GCM10011351_19820</name>
</gene>
<evidence type="ECO:0000256" key="4">
    <source>
        <dbReference type="SAM" id="SignalP"/>
    </source>
</evidence>
<feature type="signal peptide" evidence="4">
    <location>
        <begin position="1"/>
        <end position="19"/>
    </location>
</feature>
<protein>
    <recommendedName>
        <fullName evidence="5">DUF4349 domain-containing protein</fullName>
    </recommendedName>
</protein>
<keyword evidence="3" id="KW-0812">Transmembrane</keyword>
<dbReference type="OrthoDB" id="5381491at2"/>
<sequence>MKKVFLLIFITCISALLFACSSDDESSSENADTGSRSKANTEFEVSDEYAAEESMNTSVTSDDQDGGSKSEEVPEGSDNRKIIYNANLDVEVKNYQEAIRHIEQEINAKNGYIVSSESYNYEEDIQEGNITARIPQEHFQAFLDIVEQGDMKITHKRVSGEDVTEQYIDLESRLNSKKVVEERLLAFMENAEKTEDLLKISNDLADVQEEIERITGQLNYLENKSDFATVTMHIREKRVDLVQNEDLNTWEKTQEQLKRSFNYLLTTGSALIVFMIGNLPVLIILGVIGIFGYRYWRKKVKEDKQ</sequence>
<proteinExistence type="predicted"/>
<feature type="compositionally biased region" description="Polar residues" evidence="2">
    <location>
        <begin position="30"/>
        <end position="40"/>
    </location>
</feature>
<organism evidence="6 7">
    <name type="scientific">Paraliobacillus quinghaiensis</name>
    <dbReference type="NCBI Taxonomy" id="470815"/>
    <lineage>
        <taxon>Bacteria</taxon>
        <taxon>Bacillati</taxon>
        <taxon>Bacillota</taxon>
        <taxon>Bacilli</taxon>
        <taxon>Bacillales</taxon>
        <taxon>Bacillaceae</taxon>
        <taxon>Paraliobacillus</taxon>
    </lineage>
</organism>
<reference evidence="6" key="2">
    <citation type="submission" date="2020-09" db="EMBL/GenBank/DDBJ databases">
        <authorList>
            <person name="Sun Q."/>
            <person name="Zhou Y."/>
        </authorList>
    </citation>
    <scope>NUCLEOTIDE SEQUENCE</scope>
    <source>
        <strain evidence="6">CGMCC 1.6333</strain>
    </source>
</reference>
<feature type="transmembrane region" description="Helical" evidence="3">
    <location>
        <begin position="263"/>
        <end position="296"/>
    </location>
</feature>
<accession>A0A917TT27</accession>
<keyword evidence="3" id="KW-1133">Transmembrane helix</keyword>
<keyword evidence="1" id="KW-0175">Coiled coil</keyword>
<feature type="region of interest" description="Disordered" evidence="2">
    <location>
        <begin position="25"/>
        <end position="80"/>
    </location>
</feature>
<feature type="chain" id="PRO_5039434842" description="DUF4349 domain-containing protein" evidence="4">
    <location>
        <begin position="20"/>
        <end position="305"/>
    </location>
</feature>
<dbReference type="PROSITE" id="PS51257">
    <property type="entry name" value="PROKAR_LIPOPROTEIN"/>
    <property type="match status" value="1"/>
</dbReference>
<keyword evidence="3" id="KW-0472">Membrane</keyword>
<evidence type="ECO:0000256" key="1">
    <source>
        <dbReference type="SAM" id="Coils"/>
    </source>
</evidence>
<dbReference type="RefSeq" id="WP_117155339.1">
    <property type="nucleotide sequence ID" value="NZ_BMLG01000010.1"/>
</dbReference>
<evidence type="ECO:0000313" key="7">
    <source>
        <dbReference type="Proteomes" id="UP000618460"/>
    </source>
</evidence>
<keyword evidence="7" id="KW-1185">Reference proteome</keyword>
<comment type="caution">
    <text evidence="6">The sequence shown here is derived from an EMBL/GenBank/DDBJ whole genome shotgun (WGS) entry which is preliminary data.</text>
</comment>
<keyword evidence="4" id="KW-0732">Signal</keyword>
<evidence type="ECO:0000256" key="3">
    <source>
        <dbReference type="SAM" id="Phobius"/>
    </source>
</evidence>
<dbReference type="Pfam" id="PF14257">
    <property type="entry name" value="DUF4349"/>
    <property type="match status" value="1"/>
</dbReference>
<evidence type="ECO:0000259" key="5">
    <source>
        <dbReference type="Pfam" id="PF14257"/>
    </source>
</evidence>
<reference evidence="6" key="1">
    <citation type="journal article" date="2014" name="Int. J. Syst. Evol. Microbiol.">
        <title>Complete genome sequence of Corynebacterium casei LMG S-19264T (=DSM 44701T), isolated from a smear-ripened cheese.</title>
        <authorList>
            <consortium name="US DOE Joint Genome Institute (JGI-PGF)"/>
            <person name="Walter F."/>
            <person name="Albersmeier A."/>
            <person name="Kalinowski J."/>
            <person name="Ruckert C."/>
        </authorList>
    </citation>
    <scope>NUCLEOTIDE SEQUENCE</scope>
    <source>
        <strain evidence="6">CGMCC 1.6333</strain>
    </source>
</reference>